<dbReference type="Proteomes" id="UP000002009">
    <property type="component" value="Chromosome 12"/>
</dbReference>
<feature type="region of interest" description="Disordered" evidence="8">
    <location>
        <begin position="1221"/>
        <end position="1242"/>
    </location>
</feature>
<feature type="region of interest" description="Disordered" evidence="8">
    <location>
        <begin position="1"/>
        <end position="61"/>
    </location>
</feature>
<dbReference type="FunCoup" id="C1FJV4">
    <property type="interactions" value="232"/>
</dbReference>
<feature type="compositionally biased region" description="Basic and acidic residues" evidence="8">
    <location>
        <begin position="1233"/>
        <end position="1242"/>
    </location>
</feature>
<feature type="region of interest" description="Disordered" evidence="8">
    <location>
        <begin position="607"/>
        <end position="629"/>
    </location>
</feature>
<proteinExistence type="inferred from homology"/>
<dbReference type="SUPFAM" id="SSF52540">
    <property type="entry name" value="P-loop containing nucleoside triphosphate hydrolases"/>
    <property type="match status" value="1"/>
</dbReference>
<dbReference type="GO" id="GO:0005856">
    <property type="term" value="C:cytoskeleton"/>
    <property type="evidence" value="ECO:0007669"/>
    <property type="project" value="InterPro"/>
</dbReference>
<evidence type="ECO:0000256" key="1">
    <source>
        <dbReference type="ARBA" id="ARBA00004496"/>
    </source>
</evidence>
<dbReference type="InterPro" id="IPR019748">
    <property type="entry name" value="FERM_central"/>
</dbReference>
<dbReference type="InterPro" id="IPR000857">
    <property type="entry name" value="MyTH4_dom"/>
</dbReference>
<evidence type="ECO:0000256" key="6">
    <source>
        <dbReference type="PROSITE-ProRule" id="PRU00283"/>
    </source>
</evidence>
<dbReference type="InParanoid" id="C1FJV4"/>
<sequence>MGLPDLPPLEGDLGFPIDDGLPPFAPGTAGARAGSASPPEISTGKERSIVSPPRSPSMPNVGGGYVPGDTAYAQLATLADKMAVESYSRAHAKVVGKSSSNALGSRARVHRAGTVGAMIEDMLTHEAKKPVPAALLPLGTDAIAKSIKMAPAVLRLATDLSIPDVELCNTLSKLVKETTKRGELRDELFLITLRHTRCNDDPKSLVRAWQVLHLTCASVAPSQTLLGFVSEYVNECANADASPGPVKDLAHKALLALKRSAKSGARRHPPAPEEIEALQAGRQMNTIAFFLDETFEELPYDVMTTVGEATEALAGIIRLQNYHTFGLFVSTKELMSRSSAASKGEEVTEETRALQDADLITDVIQEMRLVKAERKEQVQLRLVFKKRMFRDTDEAVQEAMFVNLSYLQAKHDYLAGNYPVGREEAIRLAAFQIQAEDGESLGQGPVETLAQVMVRFVPKVMLQQHPVEEWAAEVQRTHGALTQHTREEARGGLLRMIRSLPYGGSIFFQVRRIEDPIGLLPGMIALGINKRGIHFFRPTPMEYLHSAELRDIMQFGSSETAVFFKMRVAGVLHVFQFETKQGEEICVALQTHINDVMQKRYAQQAAKAAGAPKTPGAPAAQPPSPVANGQAEAAFGKQAGAGGGAGAQQMQRVLEDANKKLDEMVRERSQLQQQLVAAQEAAQEAADRAAAESAAKAQALADLNQALADVKLGGGAASDPETKKKLAAESEKARSAQAELKVLEQKIARLESSSKEESAKRDKETAAELEQLKKKCAAAEAHSLSVSAELEQTSNAMEQMRIEFEESRKDLEELAELRELKADVERKEKQTAEMLKTQATRIQELEAKYQEESTLRKRYFNQMEDMKGKIRVYARTRPLSKKEVGEKQTFALTLPDEFTLEHPWRDEKKPRSYTFDTVFGADTTQEQVFEDTKYLIQSVFDGYNVCIFAYGQTGSGKTHTIMGDEANPGLTPRAVEEVMRIVYQGSKKGKFSVNMEAYMLELYQDTLNDLLLSPDKANSPPKLDIKKDAKGWVTIQNATVVPVGSKEDIMHVVESGLKVRRTASTKMNVESSRSHLVFSLVIETTDLQTQQVTRGKISFVDLAGSERVKKSGASGDTMKEAQAINKSLSALGDVISALAGEKAGHIPYRNHKLTMIMSDSLGGNAKTLMFVNVSPSDNNIEETQNSLTYATRVRTIKNNASKDSANKEMVRLKEALAKWRAKAGEMGPETQEIEDRIQGEME</sequence>
<comment type="similarity">
    <text evidence="6">Belongs to the TRAFAC class myosin-kinesin ATPase superfamily. Kinesin family.</text>
</comment>
<organism evidence="12 13">
    <name type="scientific">Micromonas commoda (strain RCC299 / NOUM17 / CCMP2709)</name>
    <name type="common">Picoplanktonic green alga</name>
    <dbReference type="NCBI Taxonomy" id="296587"/>
    <lineage>
        <taxon>Eukaryota</taxon>
        <taxon>Viridiplantae</taxon>
        <taxon>Chlorophyta</taxon>
        <taxon>Mamiellophyceae</taxon>
        <taxon>Mamiellales</taxon>
        <taxon>Mamiellaceae</taxon>
        <taxon>Micromonas</taxon>
    </lineage>
</organism>
<dbReference type="FunFam" id="3.40.850.10:FF:000041">
    <property type="entry name" value="Kinesin-like calmodulin-binding protein"/>
    <property type="match status" value="1"/>
</dbReference>
<dbReference type="RefSeq" id="XP_002509407.1">
    <property type="nucleotide sequence ID" value="XM_002509361.1"/>
</dbReference>
<dbReference type="GO" id="GO:0005524">
    <property type="term" value="F:ATP binding"/>
    <property type="evidence" value="ECO:0007669"/>
    <property type="project" value="UniProtKB-UniRule"/>
</dbReference>
<dbReference type="PROSITE" id="PS00411">
    <property type="entry name" value="KINESIN_MOTOR_1"/>
    <property type="match status" value="1"/>
</dbReference>
<dbReference type="SUPFAM" id="SSF47031">
    <property type="entry name" value="Second domain of FERM"/>
    <property type="match status" value="1"/>
</dbReference>
<dbReference type="Pfam" id="PF21989">
    <property type="entry name" value="RA_2"/>
    <property type="match status" value="1"/>
</dbReference>
<feature type="coiled-coil region" evidence="7">
    <location>
        <begin position="726"/>
        <end position="862"/>
    </location>
</feature>
<dbReference type="GO" id="GO:0007018">
    <property type="term" value="P:microtubule-based movement"/>
    <property type="evidence" value="ECO:0007669"/>
    <property type="project" value="InterPro"/>
</dbReference>
<keyword evidence="3 6" id="KW-0547">Nucleotide-binding</keyword>
<dbReference type="InterPro" id="IPR001752">
    <property type="entry name" value="Kinesin_motor_dom"/>
</dbReference>
<dbReference type="CDD" id="cd01366">
    <property type="entry name" value="KISc_C_terminal"/>
    <property type="match status" value="1"/>
</dbReference>
<evidence type="ECO:0000256" key="8">
    <source>
        <dbReference type="SAM" id="MobiDB-lite"/>
    </source>
</evidence>
<dbReference type="InterPro" id="IPR000299">
    <property type="entry name" value="FERM_domain"/>
</dbReference>
<dbReference type="PROSITE" id="PS51016">
    <property type="entry name" value="MYTH4"/>
    <property type="match status" value="1"/>
</dbReference>
<dbReference type="Gene3D" id="3.10.20.90">
    <property type="entry name" value="Phosphatidylinositol 3-kinase Catalytic Subunit, Chain A, domain 1"/>
    <property type="match status" value="1"/>
</dbReference>
<evidence type="ECO:0000259" key="11">
    <source>
        <dbReference type="PROSITE" id="PS51016"/>
    </source>
</evidence>
<feature type="domain" description="MyTH4" evidence="11">
    <location>
        <begin position="126"/>
        <end position="279"/>
    </location>
</feature>
<dbReference type="InterPro" id="IPR019821">
    <property type="entry name" value="Kinesin_motor_CS"/>
</dbReference>
<dbReference type="Pfam" id="PF00225">
    <property type="entry name" value="Kinesin"/>
    <property type="match status" value="1"/>
</dbReference>
<dbReference type="Gene3D" id="1.20.80.10">
    <property type="match status" value="1"/>
</dbReference>
<keyword evidence="7" id="KW-0175">Coiled coil</keyword>
<dbReference type="eggNOG" id="KOG0239">
    <property type="taxonomic scope" value="Eukaryota"/>
</dbReference>
<dbReference type="GO" id="GO:0005737">
    <property type="term" value="C:cytoplasm"/>
    <property type="evidence" value="ECO:0007669"/>
    <property type="project" value="UniProtKB-SubCell"/>
</dbReference>
<evidence type="ECO:0000313" key="13">
    <source>
        <dbReference type="Proteomes" id="UP000002009"/>
    </source>
</evidence>
<feature type="coiled-coil region" evidence="7">
    <location>
        <begin position="647"/>
        <end position="688"/>
    </location>
</feature>
<feature type="domain" description="FERM" evidence="9">
    <location>
        <begin position="284"/>
        <end position="601"/>
    </location>
</feature>
<dbReference type="GeneID" id="8248040"/>
<keyword evidence="5 6" id="KW-0505">Motor protein</keyword>
<accession>C1FJV4</accession>
<dbReference type="SUPFAM" id="SSF50729">
    <property type="entry name" value="PH domain-like"/>
    <property type="match status" value="1"/>
</dbReference>
<dbReference type="InterPro" id="IPR019749">
    <property type="entry name" value="Band_41_domain"/>
</dbReference>
<dbReference type="InterPro" id="IPR035963">
    <property type="entry name" value="FERM_2"/>
</dbReference>
<dbReference type="InterPro" id="IPR014352">
    <property type="entry name" value="FERM/acyl-CoA-bd_prot_sf"/>
</dbReference>
<reference evidence="12 13" key="1">
    <citation type="journal article" date="2009" name="Science">
        <title>Green evolution and dynamic adaptations revealed by genomes of the marine picoeukaryotes Micromonas.</title>
        <authorList>
            <person name="Worden A.Z."/>
            <person name="Lee J.H."/>
            <person name="Mock T."/>
            <person name="Rouze P."/>
            <person name="Simmons M.P."/>
            <person name="Aerts A.L."/>
            <person name="Allen A.E."/>
            <person name="Cuvelier M.L."/>
            <person name="Derelle E."/>
            <person name="Everett M.V."/>
            <person name="Foulon E."/>
            <person name="Grimwood J."/>
            <person name="Gundlach H."/>
            <person name="Henrissat B."/>
            <person name="Napoli C."/>
            <person name="McDonald S.M."/>
            <person name="Parker M.S."/>
            <person name="Rombauts S."/>
            <person name="Salamov A."/>
            <person name="Von Dassow P."/>
            <person name="Badger J.H."/>
            <person name="Coutinho P.M."/>
            <person name="Demir E."/>
            <person name="Dubchak I."/>
            <person name="Gentemann C."/>
            <person name="Eikrem W."/>
            <person name="Gready J.E."/>
            <person name="John U."/>
            <person name="Lanier W."/>
            <person name="Lindquist E.A."/>
            <person name="Lucas S."/>
            <person name="Mayer K.F."/>
            <person name="Moreau H."/>
            <person name="Not F."/>
            <person name="Otillar R."/>
            <person name="Panaud O."/>
            <person name="Pangilinan J."/>
            <person name="Paulsen I."/>
            <person name="Piegu B."/>
            <person name="Poliakov A."/>
            <person name="Robbens S."/>
            <person name="Schmutz J."/>
            <person name="Toulza E."/>
            <person name="Wyss T."/>
            <person name="Zelensky A."/>
            <person name="Zhou K."/>
            <person name="Armbrust E.V."/>
            <person name="Bhattacharya D."/>
            <person name="Goodenough U.W."/>
            <person name="Van de Peer Y."/>
            <person name="Grigoriev I.V."/>
        </authorList>
    </citation>
    <scope>NUCLEOTIDE SEQUENCE [LARGE SCALE GENOMIC DNA]</scope>
    <source>
        <strain evidence="13">RCC299 / NOUM17</strain>
    </source>
</reference>
<evidence type="ECO:0000313" key="12">
    <source>
        <dbReference type="EMBL" id="ACO70665.1"/>
    </source>
</evidence>
<evidence type="ECO:0000256" key="7">
    <source>
        <dbReference type="SAM" id="Coils"/>
    </source>
</evidence>
<dbReference type="InterPro" id="IPR036961">
    <property type="entry name" value="Kinesin_motor_dom_sf"/>
</dbReference>
<gene>
    <name evidence="12" type="ORF">MICPUN_62851</name>
</gene>
<evidence type="ECO:0000256" key="4">
    <source>
        <dbReference type="ARBA" id="ARBA00022840"/>
    </source>
</evidence>
<dbReference type="CDD" id="cd14473">
    <property type="entry name" value="FERM_B-lobe"/>
    <property type="match status" value="1"/>
</dbReference>
<dbReference type="OrthoDB" id="3176171at2759"/>
<feature type="domain" description="Kinesin motor" evidence="10">
    <location>
        <begin position="869"/>
        <end position="1196"/>
    </location>
</feature>
<dbReference type="Gene3D" id="1.25.40.530">
    <property type="entry name" value="MyTH4 domain"/>
    <property type="match status" value="1"/>
</dbReference>
<name>C1FJV4_MICCC</name>
<dbReference type="Gene3D" id="2.30.29.30">
    <property type="entry name" value="Pleckstrin-homology domain (PH domain)/Phosphotyrosine-binding domain (PTB)"/>
    <property type="match status" value="1"/>
</dbReference>
<evidence type="ECO:0000256" key="2">
    <source>
        <dbReference type="ARBA" id="ARBA00022490"/>
    </source>
</evidence>
<dbReference type="PROSITE" id="PS50067">
    <property type="entry name" value="KINESIN_MOTOR_2"/>
    <property type="match status" value="1"/>
</dbReference>
<dbReference type="KEGG" id="mis:MICPUN_62851"/>
<dbReference type="InterPro" id="IPR002404">
    <property type="entry name" value="IRS_PTB"/>
</dbReference>
<comment type="subcellular location">
    <subcellularLocation>
        <location evidence="1">Cytoplasm</location>
    </subcellularLocation>
</comment>
<feature type="binding site" evidence="6">
    <location>
        <begin position="951"/>
        <end position="958"/>
    </location>
    <ligand>
        <name>ATP</name>
        <dbReference type="ChEBI" id="CHEBI:30616"/>
    </ligand>
</feature>
<dbReference type="PROSITE" id="PS50057">
    <property type="entry name" value="FERM_3"/>
    <property type="match status" value="1"/>
</dbReference>
<protein>
    <recommendedName>
        <fullName evidence="14">Kinesin motor domain-containing protein</fullName>
    </recommendedName>
</protein>
<dbReference type="EMBL" id="CP001577">
    <property type="protein sequence ID" value="ACO70665.1"/>
    <property type="molecule type" value="Genomic_DNA"/>
</dbReference>
<evidence type="ECO:0000256" key="3">
    <source>
        <dbReference type="ARBA" id="ARBA00022741"/>
    </source>
</evidence>
<keyword evidence="4 6" id="KW-0067">ATP-binding</keyword>
<feature type="compositionally biased region" description="Low complexity" evidence="8">
    <location>
        <begin position="1"/>
        <end position="16"/>
    </location>
</feature>
<keyword evidence="13" id="KW-1185">Reference proteome</keyword>
<dbReference type="PANTHER" id="PTHR47972:SF16">
    <property type="entry name" value="KINESIN-LIKE PROTEIN"/>
    <property type="match status" value="1"/>
</dbReference>
<dbReference type="SMART" id="SM00295">
    <property type="entry name" value="B41"/>
    <property type="match status" value="1"/>
</dbReference>
<dbReference type="STRING" id="296587.C1FJV4"/>
<dbReference type="OMA" id="CTDWNSL"/>
<dbReference type="GO" id="GO:0008017">
    <property type="term" value="F:microtubule binding"/>
    <property type="evidence" value="ECO:0007669"/>
    <property type="project" value="InterPro"/>
</dbReference>
<dbReference type="eggNOG" id="KOG4229">
    <property type="taxonomic scope" value="Eukaryota"/>
</dbReference>
<dbReference type="Pfam" id="PF00784">
    <property type="entry name" value="MyTH4"/>
    <property type="match status" value="1"/>
</dbReference>
<dbReference type="AlphaFoldDB" id="C1FJV4"/>
<dbReference type="InterPro" id="IPR027417">
    <property type="entry name" value="P-loop_NTPase"/>
</dbReference>
<dbReference type="SMART" id="SM00139">
    <property type="entry name" value="MyTH4"/>
    <property type="match status" value="1"/>
</dbReference>
<evidence type="ECO:0000259" key="9">
    <source>
        <dbReference type="PROSITE" id="PS50057"/>
    </source>
</evidence>
<dbReference type="SMART" id="SM00129">
    <property type="entry name" value="KISc"/>
    <property type="match status" value="1"/>
</dbReference>
<dbReference type="PANTHER" id="PTHR47972">
    <property type="entry name" value="KINESIN-LIKE PROTEIN KLP-3"/>
    <property type="match status" value="1"/>
</dbReference>
<dbReference type="Pfam" id="PF02174">
    <property type="entry name" value="IRS"/>
    <property type="match status" value="1"/>
</dbReference>
<dbReference type="Pfam" id="PF00373">
    <property type="entry name" value="FERM_M"/>
    <property type="match status" value="1"/>
</dbReference>
<feature type="compositionally biased region" description="Low complexity" evidence="8">
    <location>
        <begin position="607"/>
        <end position="619"/>
    </location>
</feature>
<dbReference type="InterPro" id="IPR027640">
    <property type="entry name" value="Kinesin-like_fam"/>
</dbReference>
<dbReference type="CDD" id="cd13200">
    <property type="entry name" value="FERM_C_KCBP"/>
    <property type="match status" value="1"/>
</dbReference>
<evidence type="ECO:0000256" key="5">
    <source>
        <dbReference type="ARBA" id="ARBA00023175"/>
    </source>
</evidence>
<evidence type="ECO:0000259" key="10">
    <source>
        <dbReference type="PROSITE" id="PS50067"/>
    </source>
</evidence>
<dbReference type="InterPro" id="IPR038185">
    <property type="entry name" value="MyTH4_dom_sf"/>
</dbReference>
<keyword evidence="2" id="KW-0963">Cytoplasm</keyword>
<dbReference type="Gene3D" id="3.40.850.10">
    <property type="entry name" value="Kinesin motor domain"/>
    <property type="match status" value="1"/>
</dbReference>
<dbReference type="GO" id="GO:0003777">
    <property type="term" value="F:microtubule motor activity"/>
    <property type="evidence" value="ECO:0007669"/>
    <property type="project" value="InterPro"/>
</dbReference>
<evidence type="ECO:0008006" key="14">
    <source>
        <dbReference type="Google" id="ProtNLM"/>
    </source>
</evidence>
<dbReference type="PRINTS" id="PR00380">
    <property type="entry name" value="KINESINHEAVY"/>
</dbReference>
<dbReference type="InterPro" id="IPR011993">
    <property type="entry name" value="PH-like_dom_sf"/>
</dbReference>